<name>A0A379GAG9_9BACT</name>
<dbReference type="UniPathway" id="UPA00989"/>
<feature type="binding site" evidence="7">
    <location>
        <position position="76"/>
    </location>
    <ligand>
        <name>S-adenosyl-L-methionine</name>
        <dbReference type="ChEBI" id="CHEBI:59789"/>
    </ligand>
</feature>
<dbReference type="EC" id="2.1.1.33" evidence="7"/>
<sequence length="263" mass="30777">MSKGKLQKFAELETFKNVFQYPHGVISEIPFEMKGHWNEQYFHNNNPIVLELGCGKGEYTVGLARLYPNINFIGVDIKGARIYTGAKQALEENLPNVAFLRTGIEIIDRFFGAEEVKEIWLTFSDPQMKNARKRLSSTYFLKRYRNFLENEGVVHLKTDSNFLFTYTTYVVEKNNLPLLFRTEDLYGNETNGTQADDIDGETKEILGIHTYYENQWIERGLNIKYMKFRLPHKGALVEPEIEIELDDYRSFKRTKRSEKETAR</sequence>
<protein>
    <recommendedName>
        <fullName evidence="7">tRNA (guanine-N(7)-)-methyltransferase</fullName>
        <ecNumber evidence="7">2.1.1.33</ecNumber>
    </recommendedName>
    <alternativeName>
        <fullName evidence="7">tRNA (guanine(46)-N(7))-methyltransferase</fullName>
    </alternativeName>
    <alternativeName>
        <fullName evidence="7">tRNA(m7G46)-methyltransferase</fullName>
    </alternativeName>
</protein>
<comment type="similarity">
    <text evidence="7">Belongs to the class I-like SAM-binding methyltransferase superfamily. TrmB family.</text>
</comment>
<dbReference type="NCBIfam" id="NF001080">
    <property type="entry name" value="PRK00121.2-2"/>
    <property type="match status" value="1"/>
</dbReference>
<dbReference type="EMBL" id="UGTP01000005">
    <property type="protein sequence ID" value="SUC37945.1"/>
    <property type="molecule type" value="Genomic_DNA"/>
</dbReference>
<dbReference type="SUPFAM" id="SSF53335">
    <property type="entry name" value="S-adenosyl-L-methionine-dependent methyltransferases"/>
    <property type="match status" value="1"/>
</dbReference>
<evidence type="ECO:0000256" key="2">
    <source>
        <dbReference type="ARBA" id="ARBA00003015"/>
    </source>
</evidence>
<accession>A0A379GAG9</accession>
<evidence type="ECO:0000256" key="7">
    <source>
        <dbReference type="HAMAP-Rule" id="MF_01057"/>
    </source>
</evidence>
<keyword evidence="3 7" id="KW-0489">Methyltransferase</keyword>
<reference evidence="8 9" key="1">
    <citation type="submission" date="2018-06" db="EMBL/GenBank/DDBJ databases">
        <authorList>
            <consortium name="Pathogen Informatics"/>
            <person name="Doyle S."/>
        </authorList>
    </citation>
    <scope>NUCLEOTIDE SEQUENCE [LARGE SCALE GENOMIC DNA]</scope>
    <source>
        <strain evidence="8 9">NCTC13043</strain>
    </source>
</reference>
<evidence type="ECO:0000256" key="6">
    <source>
        <dbReference type="ARBA" id="ARBA00022694"/>
    </source>
</evidence>
<comment type="catalytic activity">
    <reaction evidence="1 7">
        <text>guanosine(46) in tRNA + S-adenosyl-L-methionine = N(7)-methylguanosine(46) in tRNA + S-adenosyl-L-homocysteine</text>
        <dbReference type="Rhea" id="RHEA:42708"/>
        <dbReference type="Rhea" id="RHEA-COMP:10188"/>
        <dbReference type="Rhea" id="RHEA-COMP:10189"/>
        <dbReference type="ChEBI" id="CHEBI:57856"/>
        <dbReference type="ChEBI" id="CHEBI:59789"/>
        <dbReference type="ChEBI" id="CHEBI:74269"/>
        <dbReference type="ChEBI" id="CHEBI:74480"/>
        <dbReference type="EC" id="2.1.1.33"/>
    </reaction>
</comment>
<dbReference type="PROSITE" id="PS51625">
    <property type="entry name" value="SAM_MT_TRMB"/>
    <property type="match status" value="1"/>
</dbReference>
<dbReference type="InterPro" id="IPR003358">
    <property type="entry name" value="tRNA_(Gua-N-7)_MeTrfase_Trmb"/>
</dbReference>
<keyword evidence="5 7" id="KW-0949">S-adenosyl-L-methionine</keyword>
<dbReference type="CDD" id="cd02440">
    <property type="entry name" value="AdoMet_MTases"/>
    <property type="match status" value="1"/>
</dbReference>
<feature type="binding site" evidence="7">
    <location>
        <position position="159"/>
    </location>
    <ligand>
        <name>substrate</name>
    </ligand>
</feature>
<evidence type="ECO:0000313" key="8">
    <source>
        <dbReference type="EMBL" id="SUC37945.1"/>
    </source>
</evidence>
<comment type="pathway">
    <text evidence="7">tRNA modification; N(7)-methylguanine-tRNA biosynthesis.</text>
</comment>
<dbReference type="AlphaFoldDB" id="A0A379GAG9"/>
<dbReference type="HAMAP" id="MF_01057">
    <property type="entry name" value="tRNA_methyltr_TrmB"/>
    <property type="match status" value="1"/>
</dbReference>
<dbReference type="PANTHER" id="PTHR23417">
    <property type="entry name" value="3-DEOXY-D-MANNO-OCTULOSONIC-ACID TRANSFERASE/TRNA GUANINE-N 7 - -METHYLTRANSFERASE"/>
    <property type="match status" value="1"/>
</dbReference>
<organism evidence="8 9">
    <name type="scientific">Prevotella pallens</name>
    <dbReference type="NCBI Taxonomy" id="60133"/>
    <lineage>
        <taxon>Bacteria</taxon>
        <taxon>Pseudomonadati</taxon>
        <taxon>Bacteroidota</taxon>
        <taxon>Bacteroidia</taxon>
        <taxon>Bacteroidales</taxon>
        <taxon>Prevotellaceae</taxon>
        <taxon>Prevotella</taxon>
    </lineage>
</organism>
<dbReference type="RefSeq" id="WP_115084269.1">
    <property type="nucleotide sequence ID" value="NZ_CAMSPR010000079.1"/>
</dbReference>
<comment type="caution">
    <text evidence="7">Lacks conserved residue(s) required for the propagation of feature annotation.</text>
</comment>
<dbReference type="PANTHER" id="PTHR23417:SF14">
    <property type="entry name" value="PENTACOTRIPEPTIDE-REPEAT REGION OF PRORP DOMAIN-CONTAINING PROTEIN"/>
    <property type="match status" value="1"/>
</dbReference>
<keyword evidence="6 7" id="KW-0819">tRNA processing</keyword>
<dbReference type="OrthoDB" id="9802090at2"/>
<feature type="binding site" evidence="7">
    <location>
        <position position="51"/>
    </location>
    <ligand>
        <name>S-adenosyl-L-methionine</name>
        <dbReference type="ChEBI" id="CHEBI:59789"/>
    </ligand>
</feature>
<evidence type="ECO:0000256" key="3">
    <source>
        <dbReference type="ARBA" id="ARBA00022603"/>
    </source>
</evidence>
<gene>
    <name evidence="7 8" type="primary">trmB</name>
    <name evidence="8" type="ORF">NCTC13043_02444</name>
</gene>
<evidence type="ECO:0000313" key="9">
    <source>
        <dbReference type="Proteomes" id="UP000254235"/>
    </source>
</evidence>
<feature type="binding site" evidence="7">
    <location>
        <begin position="210"/>
        <end position="213"/>
    </location>
    <ligand>
        <name>substrate</name>
    </ligand>
</feature>
<dbReference type="GO" id="GO:0008176">
    <property type="term" value="F:tRNA (guanine(46)-N7)-methyltransferase activity"/>
    <property type="evidence" value="ECO:0007669"/>
    <property type="project" value="UniProtKB-UniRule"/>
</dbReference>
<evidence type="ECO:0000256" key="1">
    <source>
        <dbReference type="ARBA" id="ARBA00000142"/>
    </source>
</evidence>
<dbReference type="GO" id="GO:0043527">
    <property type="term" value="C:tRNA methyltransferase complex"/>
    <property type="evidence" value="ECO:0007669"/>
    <property type="project" value="TreeGrafter"/>
</dbReference>
<dbReference type="InterPro" id="IPR029063">
    <property type="entry name" value="SAM-dependent_MTases_sf"/>
</dbReference>
<dbReference type="GeneID" id="78572043"/>
<dbReference type="Proteomes" id="UP000254235">
    <property type="component" value="Unassembled WGS sequence"/>
</dbReference>
<evidence type="ECO:0000256" key="4">
    <source>
        <dbReference type="ARBA" id="ARBA00022679"/>
    </source>
</evidence>
<dbReference type="InterPro" id="IPR055361">
    <property type="entry name" value="tRNA_methyltr_TrmB_bact"/>
</dbReference>
<dbReference type="Gene3D" id="3.40.50.150">
    <property type="entry name" value="Vaccinia Virus protein VP39"/>
    <property type="match status" value="1"/>
</dbReference>
<keyword evidence="4 7" id="KW-0808">Transferase</keyword>
<comment type="function">
    <text evidence="2 7">Catalyzes the formation of N(7)-methylguanine at position 46 (m7G46) in tRNA.</text>
</comment>
<evidence type="ECO:0000256" key="5">
    <source>
        <dbReference type="ARBA" id="ARBA00022691"/>
    </source>
</evidence>
<proteinExistence type="inferred from homology"/>
<dbReference type="Pfam" id="PF02390">
    <property type="entry name" value="Methyltransf_4"/>
    <property type="match status" value="1"/>
</dbReference>
<feature type="binding site" evidence="7">
    <location>
        <position position="125"/>
    </location>
    <ligand>
        <name>S-adenosyl-L-methionine</name>
        <dbReference type="ChEBI" id="CHEBI:59789"/>
    </ligand>
</feature>